<evidence type="ECO:0000313" key="4">
    <source>
        <dbReference type="Proteomes" id="UP000054937"/>
    </source>
</evidence>
<reference evidence="3 4" key="1">
    <citation type="journal article" date="2015" name="Sci. Rep.">
        <title>Genome of the facultative scuticociliatosis pathogen Pseudocohnilembus persalinus provides insight into its virulence through horizontal gene transfer.</title>
        <authorList>
            <person name="Xiong J."/>
            <person name="Wang G."/>
            <person name="Cheng J."/>
            <person name="Tian M."/>
            <person name="Pan X."/>
            <person name="Warren A."/>
            <person name="Jiang C."/>
            <person name="Yuan D."/>
            <person name="Miao W."/>
        </authorList>
    </citation>
    <scope>NUCLEOTIDE SEQUENCE [LARGE SCALE GENOMIC DNA]</scope>
    <source>
        <strain evidence="3">36N120E</strain>
    </source>
</reference>
<sequence length="714" mass="83015">MNASQNQNVDQMQMSYQDEFLNLDENQEEGEENQQIFPLYTQFYEQGVYRISEDQLKIQKKYYGKLNQQKNSIQPMGQRSFFGGNLNLGQINTYQSIKTQNQIDQVQELKLHLGEELRDSSLIVSGIISSILKKCEQLAYERYIDQSVDTYSAKKTIQFVQKLVEGDLVEVDEHITESQQLIAKEDEEPQKPTKEAWMRIHAEVELADIKEDPQDMNNLNEIMTNQSRFDTPKHKKSVSNFNKTMSALNNTSKSFKKKNDVVQKKKQWYDIDSHQPESREPQVEKDKFIDFLRLQKEQELKRHRDKEEQSIKQKQESIKIKQELQSNNKAKITNDFDGSTIIQKQVKIDKLIPTLQKVDGKIDAHGKATLRAGYQENLKQTQANQTVKKGISDRTAQFQQQNEKQDTKQSVQNSRKPSESLQTDYQLQRAVPAQKVPINEFQPKSGVTLLYNQQVKEGPKMKEQIQDLEDLEYRIKLANPKEPLQISKSEYHKITAKGNLKANFKSEKVESSNNLLKDLDNVAQSQMFKTTFGKINEESSVNLGKKNKTQAHFKKSYVPSSVKINNHKLTDQLMFDNGQNEDELKLIQKMQKNKTQKEHFMDPQQLSQKRSPLDDFNLQLKTKSDWGQQRSGSFLPQIKKTGKQSLKNIQQTVNTIYKLPRERGQIQGQKIQESMQTQQSFFSSKNQNNPYNFRGNFNSTHTKFWDTLRGTSVN</sequence>
<feature type="coiled-coil region" evidence="1">
    <location>
        <begin position="289"/>
        <end position="317"/>
    </location>
</feature>
<evidence type="ECO:0000256" key="2">
    <source>
        <dbReference type="SAM" id="MobiDB-lite"/>
    </source>
</evidence>
<feature type="region of interest" description="Disordered" evidence="2">
    <location>
        <begin position="397"/>
        <end position="424"/>
    </location>
</feature>
<dbReference type="EMBL" id="LDAU01000262">
    <property type="protein sequence ID" value="KRW98211.1"/>
    <property type="molecule type" value="Genomic_DNA"/>
</dbReference>
<dbReference type="OMA" id="KEWGKAN"/>
<dbReference type="OrthoDB" id="300198at2759"/>
<comment type="caution">
    <text evidence="3">The sequence shown here is derived from an EMBL/GenBank/DDBJ whole genome shotgun (WGS) entry which is preliminary data.</text>
</comment>
<keyword evidence="1" id="KW-0175">Coiled coil</keyword>
<evidence type="ECO:0000313" key="3">
    <source>
        <dbReference type="EMBL" id="KRW98211.1"/>
    </source>
</evidence>
<evidence type="ECO:0000256" key="1">
    <source>
        <dbReference type="SAM" id="Coils"/>
    </source>
</evidence>
<dbReference type="Proteomes" id="UP000054937">
    <property type="component" value="Unassembled WGS sequence"/>
</dbReference>
<dbReference type="AlphaFoldDB" id="A0A0V0Q7J2"/>
<gene>
    <name evidence="3" type="ORF">PPERSA_00094</name>
</gene>
<keyword evidence="4" id="KW-1185">Reference proteome</keyword>
<protein>
    <submittedName>
        <fullName evidence="3">Uncharacterized protein</fullName>
    </submittedName>
</protein>
<proteinExistence type="predicted"/>
<name>A0A0V0Q7J2_PSEPJ</name>
<dbReference type="InParanoid" id="A0A0V0Q7J2"/>
<organism evidence="3 4">
    <name type="scientific">Pseudocohnilembus persalinus</name>
    <name type="common">Ciliate</name>
    <dbReference type="NCBI Taxonomy" id="266149"/>
    <lineage>
        <taxon>Eukaryota</taxon>
        <taxon>Sar</taxon>
        <taxon>Alveolata</taxon>
        <taxon>Ciliophora</taxon>
        <taxon>Intramacronucleata</taxon>
        <taxon>Oligohymenophorea</taxon>
        <taxon>Scuticociliatia</taxon>
        <taxon>Philasterida</taxon>
        <taxon>Pseudocohnilembidae</taxon>
        <taxon>Pseudocohnilembus</taxon>
    </lineage>
</organism>
<accession>A0A0V0Q7J2</accession>